<dbReference type="EMBL" id="JAHWZY010000024">
    <property type="protein sequence ID" value="MEZ3181291.1"/>
    <property type="molecule type" value="Genomic_DNA"/>
</dbReference>
<proteinExistence type="predicted"/>
<dbReference type="InterPro" id="IPR032716">
    <property type="entry name" value="ACC_epsilon"/>
</dbReference>
<accession>A0ABV4J2Z4</accession>
<comment type="caution">
    <text evidence="1">The sequence shown here is derived from an EMBL/GenBank/DDBJ whole genome shotgun (WGS) entry which is preliminary data.</text>
</comment>
<evidence type="ECO:0000313" key="2">
    <source>
        <dbReference type="Proteomes" id="UP001567537"/>
    </source>
</evidence>
<keyword evidence="2" id="KW-1185">Reference proteome</keyword>
<name>A0ABV4J2Z4_9ACTN</name>
<reference evidence="1 2" key="1">
    <citation type="journal article" date="2021" name="Res Sq">
        <title>Streptomyces Pimoensis sp. nov., Isolated From the Taklimakan Desert in Xinjiang, China.</title>
        <authorList>
            <person name="Zhang P."/>
            <person name="Luo X."/>
            <person name="Luo X."/>
            <person name="Liu Z."/>
            <person name="Xia Z."/>
            <person name="Wan C."/>
            <person name="zhang L."/>
        </authorList>
    </citation>
    <scope>NUCLEOTIDE SEQUENCE [LARGE SCALE GENOMIC DNA]</scope>
    <source>
        <strain evidence="1 2">TRM75549</strain>
    </source>
</reference>
<protein>
    <submittedName>
        <fullName evidence="1">Acyl-CoA carboxylase subunit epsilon</fullName>
    </submittedName>
</protein>
<dbReference type="Pfam" id="PF13822">
    <property type="entry name" value="ACC_epsilon"/>
    <property type="match status" value="1"/>
</dbReference>
<evidence type="ECO:0000313" key="1">
    <source>
        <dbReference type="EMBL" id="MEZ3181291.1"/>
    </source>
</evidence>
<dbReference type="Proteomes" id="UP001567537">
    <property type="component" value="Unassembled WGS sequence"/>
</dbReference>
<sequence>MERGRPSSVDIAALVVALAHLQRRAGEQAGGPAESPSGTSRAAWRRLERRRYYRGPTSWCN</sequence>
<gene>
    <name evidence="1" type="ORF">KYY02_22150</name>
</gene>
<organism evidence="1 2">
    <name type="scientific">Streptomyces pimonensis</name>
    <dbReference type="NCBI Taxonomy" id="2860288"/>
    <lineage>
        <taxon>Bacteria</taxon>
        <taxon>Bacillati</taxon>
        <taxon>Actinomycetota</taxon>
        <taxon>Actinomycetes</taxon>
        <taxon>Kitasatosporales</taxon>
        <taxon>Streptomycetaceae</taxon>
        <taxon>Streptomyces</taxon>
    </lineage>
</organism>